<protein>
    <submittedName>
        <fullName evidence="1">Uncharacterized protein</fullName>
    </submittedName>
</protein>
<dbReference type="AlphaFoldDB" id="A0A1G6HM36"/>
<proteinExistence type="predicted"/>
<name>A0A1G6HM36_9BACI</name>
<sequence length="147" mass="16786">MKALRLFPGEKNTEFEIIEYEYTTLKEKKKMVGVNSDGTLGWRFIDVSIMFFYDESKEEGMPTIDVCASDSRQFYYGSVIFVGFDNRGLGLEGGLDQNQIDYIIKSLIGSNTTQINDRTIPRIETKEDVYGDEIMGEEIIAGDEMFL</sequence>
<reference evidence="2" key="1">
    <citation type="submission" date="2016-09" db="EMBL/GenBank/DDBJ databases">
        <authorList>
            <person name="Varghese N."/>
            <person name="Submissions S."/>
        </authorList>
    </citation>
    <scope>NUCLEOTIDE SEQUENCE [LARGE SCALE GENOMIC DNA]</scope>
    <source>
        <strain evidence="2">25nlg</strain>
    </source>
</reference>
<accession>A0A1G6HM36</accession>
<dbReference type="RefSeq" id="WP_090775206.1">
    <property type="nucleotide sequence ID" value="NZ_FMYM01000004.1"/>
</dbReference>
<gene>
    <name evidence="1" type="ORF">SAMN05421737_10475</name>
</gene>
<evidence type="ECO:0000313" key="1">
    <source>
        <dbReference type="EMBL" id="SDB95367.1"/>
    </source>
</evidence>
<evidence type="ECO:0000313" key="2">
    <source>
        <dbReference type="Proteomes" id="UP000242662"/>
    </source>
</evidence>
<keyword evidence="2" id="KW-1185">Reference proteome</keyword>
<organism evidence="1 2">
    <name type="scientific">Shouchella lonarensis</name>
    <dbReference type="NCBI Taxonomy" id="1464122"/>
    <lineage>
        <taxon>Bacteria</taxon>
        <taxon>Bacillati</taxon>
        <taxon>Bacillota</taxon>
        <taxon>Bacilli</taxon>
        <taxon>Bacillales</taxon>
        <taxon>Bacillaceae</taxon>
        <taxon>Shouchella</taxon>
    </lineage>
</organism>
<dbReference type="EMBL" id="FMYM01000004">
    <property type="protein sequence ID" value="SDB95367.1"/>
    <property type="molecule type" value="Genomic_DNA"/>
</dbReference>
<dbReference type="Proteomes" id="UP000242662">
    <property type="component" value="Unassembled WGS sequence"/>
</dbReference>